<gene>
    <name evidence="1" type="ORF">DYBT9623_05553</name>
</gene>
<reference evidence="1 2" key="1">
    <citation type="submission" date="2021-04" db="EMBL/GenBank/DDBJ databases">
        <authorList>
            <person name="Rodrigo-Torres L."/>
            <person name="Arahal R. D."/>
            <person name="Lucena T."/>
        </authorList>
    </citation>
    <scope>NUCLEOTIDE SEQUENCE [LARGE SCALE GENOMIC DNA]</scope>
    <source>
        <strain evidence="1 2">CECT 9623</strain>
    </source>
</reference>
<dbReference type="PROSITE" id="PS51257">
    <property type="entry name" value="PROKAR_LIPOPROTEIN"/>
    <property type="match status" value="1"/>
</dbReference>
<sequence>MTIKSFITLLFLANYLLLAGMGCISTPEDDSYIRLIKANLNQSQNFQEVSHQRMGGLEEFMAEALATRYKDSPDTHEHLPLSVINGIDAHFMPVYLQIQVTAHTYQEKSGTYQLYRAKSVKDVALVIYSPPDIISFV</sequence>
<proteinExistence type="predicted"/>
<comment type="caution">
    <text evidence="1">The sequence shown here is derived from an EMBL/GenBank/DDBJ whole genome shotgun (WGS) entry which is preliminary data.</text>
</comment>
<dbReference type="RefSeq" id="WP_215236763.1">
    <property type="nucleotide sequence ID" value="NZ_CAJRAU010000016.1"/>
</dbReference>
<keyword evidence="2" id="KW-1185">Reference proteome</keyword>
<evidence type="ECO:0000313" key="1">
    <source>
        <dbReference type="EMBL" id="CAG5075033.1"/>
    </source>
</evidence>
<dbReference type="EMBL" id="CAJRAU010000016">
    <property type="protein sequence ID" value="CAG5075033.1"/>
    <property type="molecule type" value="Genomic_DNA"/>
</dbReference>
<organism evidence="1 2">
    <name type="scientific">Dyadobacter linearis</name>
    <dbReference type="NCBI Taxonomy" id="2823330"/>
    <lineage>
        <taxon>Bacteria</taxon>
        <taxon>Pseudomonadati</taxon>
        <taxon>Bacteroidota</taxon>
        <taxon>Cytophagia</taxon>
        <taxon>Cytophagales</taxon>
        <taxon>Spirosomataceae</taxon>
        <taxon>Dyadobacter</taxon>
    </lineage>
</organism>
<dbReference type="Proteomes" id="UP000679725">
    <property type="component" value="Unassembled WGS sequence"/>
</dbReference>
<accession>A0ABM8UZN8</accession>
<evidence type="ECO:0008006" key="3">
    <source>
        <dbReference type="Google" id="ProtNLM"/>
    </source>
</evidence>
<protein>
    <recommendedName>
        <fullName evidence="3">DUF3887 domain-containing protein</fullName>
    </recommendedName>
</protein>
<evidence type="ECO:0000313" key="2">
    <source>
        <dbReference type="Proteomes" id="UP000679725"/>
    </source>
</evidence>
<name>A0ABM8UZN8_9BACT</name>